<keyword evidence="3" id="KW-0813">Transport</keyword>
<evidence type="ECO:0000256" key="4">
    <source>
        <dbReference type="ARBA" id="ARBA00022475"/>
    </source>
</evidence>
<dbReference type="InterPro" id="IPR038072">
    <property type="entry name" value="GspK_central_sf"/>
</dbReference>
<evidence type="ECO:0000259" key="11">
    <source>
        <dbReference type="Pfam" id="PF21687"/>
    </source>
</evidence>
<dbReference type="Gene3D" id="1.10.40.60">
    <property type="entry name" value="EpsJ-like"/>
    <property type="match status" value="1"/>
</dbReference>
<dbReference type="GO" id="GO:0009306">
    <property type="term" value="P:protein secretion"/>
    <property type="evidence" value="ECO:0007669"/>
    <property type="project" value="InterPro"/>
</dbReference>
<feature type="transmembrane region" description="Helical" evidence="10">
    <location>
        <begin position="15"/>
        <end position="34"/>
    </location>
</feature>
<reference evidence="12 13" key="1">
    <citation type="journal article" date="2014" name="PLoS ONE">
        <title>Physiological and genomic features of a novel sulfur-oxidizing gammaproteobacterium belonging to a previously uncultivated symbiotic lineage isolated from a hydrothermal vent.</title>
        <authorList>
            <person name="Nunoura T."/>
            <person name="Takaki Y."/>
            <person name="Kazama H."/>
            <person name="Kakuta J."/>
            <person name="Shimamura S."/>
            <person name="Makita H."/>
            <person name="Hirai M."/>
            <person name="Miyazaki M."/>
            <person name="Takai K."/>
        </authorList>
    </citation>
    <scope>NUCLEOTIDE SEQUENCE [LARGE SCALE GENOMIC DNA]</scope>
    <source>
        <strain evidence="12 13">Hiromi1</strain>
    </source>
</reference>
<dbReference type="PANTHER" id="PTHR38831">
    <property type="entry name" value="TYPE II SECRETION SYSTEM PROTEIN K"/>
    <property type="match status" value="1"/>
</dbReference>
<keyword evidence="6 10" id="KW-0812">Transmembrane</keyword>
<evidence type="ECO:0000256" key="5">
    <source>
        <dbReference type="ARBA" id="ARBA00022519"/>
    </source>
</evidence>
<dbReference type="OrthoDB" id="9181871at2"/>
<name>A0A7U6GH21_9GAMM</name>
<keyword evidence="7" id="KW-0653">Protein transport</keyword>
<evidence type="ECO:0000313" key="12">
    <source>
        <dbReference type="EMBL" id="BAO43424.1"/>
    </source>
</evidence>
<dbReference type="AlphaFoldDB" id="A0A7U6GH21"/>
<proteinExistence type="inferred from homology"/>
<dbReference type="InterPro" id="IPR049031">
    <property type="entry name" value="T2SSK_SAM-like_1st"/>
</dbReference>
<dbReference type="Proteomes" id="UP000031631">
    <property type="component" value="Chromosome"/>
</dbReference>
<comment type="subcellular location">
    <subcellularLocation>
        <location evidence="1">Cell inner membrane</location>
    </subcellularLocation>
</comment>
<dbReference type="Pfam" id="PF21687">
    <property type="entry name" value="T2SSK_1st"/>
    <property type="match status" value="1"/>
</dbReference>
<evidence type="ECO:0000256" key="8">
    <source>
        <dbReference type="ARBA" id="ARBA00022989"/>
    </source>
</evidence>
<feature type="domain" description="T2SS protein K first SAM-like" evidence="11">
    <location>
        <begin position="115"/>
        <end position="199"/>
    </location>
</feature>
<accession>A0A7U6GH21</accession>
<protein>
    <submittedName>
        <fullName evidence="12">General secretion pathway protein K</fullName>
    </submittedName>
</protein>
<evidence type="ECO:0000256" key="3">
    <source>
        <dbReference type="ARBA" id="ARBA00022448"/>
    </source>
</evidence>
<dbReference type="RefSeq" id="WP_052469799.1">
    <property type="nucleotide sequence ID" value="NZ_AP012273.1"/>
</dbReference>
<evidence type="ECO:0000256" key="2">
    <source>
        <dbReference type="ARBA" id="ARBA00007246"/>
    </source>
</evidence>
<sequence>MNSQSAAVGRRQQGIALVLVLWVIVLLSVIAGAMSMTQRTGVMMTGNIRQEREGRALLSAGLNFMALMLERRNRPVEDNRWPVDGRLHPWNFQGHLVWVGAAPEEARIDLNQVRDDVLLALLKSTGLEEQEAMALRDAILDWRDRDNNRHAEGAEDQDYRSDGRPIGARDSGFLSVEELQQVLGMSPDLYKKLAGALTVDARQRTVNPAFASRKVLLATPGVTPEEVDEYIRQRQEAREQGLPVPMPAFGGKLFKNSMGTRYRLFAELDLAGGGKAQAEMVVDTRKRTRKGYMLLQKKFGKLGSLGRAILPEEEG</sequence>
<keyword evidence="5" id="KW-0997">Cell inner membrane</keyword>
<dbReference type="KEGG" id="tbn:TBH_C0479"/>
<dbReference type="EMBL" id="AP012273">
    <property type="protein sequence ID" value="BAO43424.1"/>
    <property type="molecule type" value="Genomic_DNA"/>
</dbReference>
<dbReference type="PANTHER" id="PTHR38831:SF2">
    <property type="entry name" value="TYPE II SECRETION SYSTEM PROTEIN K"/>
    <property type="match status" value="1"/>
</dbReference>
<organism evidence="12 13">
    <name type="scientific">Thiolapillus brandeum</name>
    <dbReference type="NCBI Taxonomy" id="1076588"/>
    <lineage>
        <taxon>Bacteria</taxon>
        <taxon>Pseudomonadati</taxon>
        <taxon>Pseudomonadota</taxon>
        <taxon>Gammaproteobacteria</taxon>
        <taxon>Chromatiales</taxon>
        <taxon>Sedimenticolaceae</taxon>
        <taxon>Thiolapillus</taxon>
    </lineage>
</organism>
<dbReference type="GO" id="GO:0005886">
    <property type="term" value="C:plasma membrane"/>
    <property type="evidence" value="ECO:0007669"/>
    <property type="project" value="UniProtKB-SubCell"/>
</dbReference>
<keyword evidence="13" id="KW-1185">Reference proteome</keyword>
<evidence type="ECO:0000256" key="1">
    <source>
        <dbReference type="ARBA" id="ARBA00004533"/>
    </source>
</evidence>
<gene>
    <name evidence="12" type="ORF">TBH_C0479</name>
</gene>
<evidence type="ECO:0000313" key="13">
    <source>
        <dbReference type="Proteomes" id="UP000031631"/>
    </source>
</evidence>
<evidence type="ECO:0000256" key="6">
    <source>
        <dbReference type="ARBA" id="ARBA00022692"/>
    </source>
</evidence>
<keyword evidence="8 10" id="KW-1133">Transmembrane helix</keyword>
<evidence type="ECO:0000256" key="7">
    <source>
        <dbReference type="ARBA" id="ARBA00022927"/>
    </source>
</evidence>
<keyword evidence="9 10" id="KW-0472">Membrane</keyword>
<evidence type="ECO:0000256" key="9">
    <source>
        <dbReference type="ARBA" id="ARBA00023136"/>
    </source>
</evidence>
<keyword evidence="4" id="KW-1003">Cell membrane</keyword>
<evidence type="ECO:0000256" key="10">
    <source>
        <dbReference type="SAM" id="Phobius"/>
    </source>
</evidence>
<comment type="similarity">
    <text evidence="2">Belongs to the GSP K family.</text>
</comment>
<dbReference type="InterPro" id="IPR005628">
    <property type="entry name" value="GspK"/>
</dbReference>
<dbReference type="SUPFAM" id="SSF158544">
    <property type="entry name" value="GspK insert domain-like"/>
    <property type="match status" value="1"/>
</dbReference>